<reference evidence="4 5" key="2">
    <citation type="journal article" date="2022" name="Mol. Biol. Evol.">
        <title>Comparative Genomics Reveals Insights into the Divergent Evolution of Astigmatic Mites and Household Pest Adaptations.</title>
        <authorList>
            <person name="Xiong Q."/>
            <person name="Wan A.T."/>
            <person name="Liu X."/>
            <person name="Fung C.S."/>
            <person name="Xiao X."/>
            <person name="Malainual N."/>
            <person name="Hou J."/>
            <person name="Wang L."/>
            <person name="Wang M."/>
            <person name="Yang K.Y."/>
            <person name="Cui Y."/>
            <person name="Leung E.L."/>
            <person name="Nong W."/>
            <person name="Shin S.K."/>
            <person name="Au S.W."/>
            <person name="Jeong K.Y."/>
            <person name="Chew F.T."/>
            <person name="Hui J.H."/>
            <person name="Leung T.F."/>
            <person name="Tungtrongchitr A."/>
            <person name="Zhong N."/>
            <person name="Liu Z."/>
            <person name="Tsui S.K."/>
        </authorList>
    </citation>
    <scope>NUCLEOTIDE SEQUENCE [LARGE SCALE GENOMIC DNA]</scope>
    <source>
        <strain evidence="4">Derp</strain>
    </source>
</reference>
<dbReference type="Proteomes" id="UP000887458">
    <property type="component" value="Unassembled WGS sequence"/>
</dbReference>
<accession>A0ABQ8JB31</accession>
<name>A0ABQ8JB31_DERPT</name>
<protein>
    <submittedName>
        <fullName evidence="4">Charged multivesicular body protein 7</fullName>
    </submittedName>
</protein>
<keyword evidence="5" id="KW-1185">Reference proteome</keyword>
<evidence type="ECO:0000256" key="3">
    <source>
        <dbReference type="SAM" id="MobiDB-lite"/>
    </source>
</evidence>
<keyword evidence="2" id="KW-0175">Coiled coil</keyword>
<feature type="compositionally biased region" description="Polar residues" evidence="3">
    <location>
        <begin position="441"/>
        <end position="454"/>
    </location>
</feature>
<organism evidence="4 5">
    <name type="scientific">Dermatophagoides pteronyssinus</name>
    <name type="common">European house dust mite</name>
    <dbReference type="NCBI Taxonomy" id="6956"/>
    <lineage>
        <taxon>Eukaryota</taxon>
        <taxon>Metazoa</taxon>
        <taxon>Ecdysozoa</taxon>
        <taxon>Arthropoda</taxon>
        <taxon>Chelicerata</taxon>
        <taxon>Arachnida</taxon>
        <taxon>Acari</taxon>
        <taxon>Acariformes</taxon>
        <taxon>Sarcoptiformes</taxon>
        <taxon>Astigmata</taxon>
        <taxon>Psoroptidia</taxon>
        <taxon>Analgoidea</taxon>
        <taxon>Pyroglyphidae</taxon>
        <taxon>Dermatophagoidinae</taxon>
        <taxon>Dermatophagoides</taxon>
    </lineage>
</organism>
<gene>
    <name evidence="4" type="primary">CHMP7</name>
    <name evidence="4" type="ORF">DERP_009698</name>
</gene>
<dbReference type="Pfam" id="PF03357">
    <property type="entry name" value="Snf7"/>
    <property type="match status" value="1"/>
</dbReference>
<dbReference type="EMBL" id="NJHN03000058">
    <property type="protein sequence ID" value="KAH9419640.1"/>
    <property type="molecule type" value="Genomic_DNA"/>
</dbReference>
<dbReference type="PANTHER" id="PTHR22761">
    <property type="entry name" value="CHARGED MULTIVESICULAR BODY PROTEIN"/>
    <property type="match status" value="1"/>
</dbReference>
<dbReference type="Pfam" id="PF25880">
    <property type="entry name" value="WHD_CHMP7_1st"/>
    <property type="match status" value="1"/>
</dbReference>
<evidence type="ECO:0000256" key="1">
    <source>
        <dbReference type="ARBA" id="ARBA00006190"/>
    </source>
</evidence>
<proteinExistence type="inferred from homology"/>
<feature type="region of interest" description="Disordered" evidence="3">
    <location>
        <begin position="434"/>
        <end position="454"/>
    </location>
</feature>
<evidence type="ECO:0000313" key="4">
    <source>
        <dbReference type="EMBL" id="KAH9419640.1"/>
    </source>
</evidence>
<feature type="coiled-coil region" evidence="2">
    <location>
        <begin position="259"/>
        <end position="326"/>
    </location>
</feature>
<dbReference type="Gene3D" id="6.10.140.1230">
    <property type="match status" value="1"/>
</dbReference>
<evidence type="ECO:0000256" key="2">
    <source>
        <dbReference type="SAM" id="Coils"/>
    </source>
</evidence>
<reference evidence="4 5" key="1">
    <citation type="journal article" date="2018" name="J. Allergy Clin. Immunol.">
        <title>High-quality assembly of Dermatophagoides pteronyssinus genome and transcriptome reveals a wide range of novel allergens.</title>
        <authorList>
            <person name="Liu X.Y."/>
            <person name="Yang K.Y."/>
            <person name="Wang M.Q."/>
            <person name="Kwok J.S."/>
            <person name="Zeng X."/>
            <person name="Yang Z."/>
            <person name="Xiao X.J."/>
            <person name="Lau C.P."/>
            <person name="Li Y."/>
            <person name="Huang Z.M."/>
            <person name="Ba J.G."/>
            <person name="Yim A.K."/>
            <person name="Ouyang C.Y."/>
            <person name="Ngai S.M."/>
            <person name="Chan T.F."/>
            <person name="Leung E.L."/>
            <person name="Liu L."/>
            <person name="Liu Z.G."/>
            <person name="Tsui S.K."/>
        </authorList>
    </citation>
    <scope>NUCLEOTIDE SEQUENCE [LARGE SCALE GENOMIC DNA]</scope>
    <source>
        <strain evidence="4">Derp</strain>
    </source>
</reference>
<comment type="similarity">
    <text evidence="1">Belongs to the SNF7 family.</text>
</comment>
<sequence>MDKLNRSFKSPTKIDSNNFDFIERPYLPDCWNDDKKMNVLFHPFRIREINPEGWDLKMNFWINLINKWCLFDRKVVFTIDEMRQNFNRDEKLPHLDCVKLVISHMKRQNKILFKDEIVNQTNRSKSSFVNWTLNSLIMKPITIGWNWLSTKDNDIHSDIDKNFAISQDYQLVNVETMQIISESIESYIRNIETTCMSYSKFVNMINKNVFGEKKLDEISMDMVLIKLESENKLKIYEETGFKLIKFGNNKQTKDSDITLVKLELVKEILEKEANQIERRMETLNNEARAAIKNNNRDKALLLLKRKKRLENRVNEKDLQIDNIEILCSQLLETGSQKLMMKTFQMANDVLKKNSTKIEDVENIMSQMDDILNNQSLVNEELSRPIQESTEFEMEAEQELQQILEEIDEAQKSNSNPDEQNDLIEQLDKLSVINDDEDPIKTKSNNKNSTIMLSE</sequence>
<evidence type="ECO:0000313" key="5">
    <source>
        <dbReference type="Proteomes" id="UP000887458"/>
    </source>
</evidence>
<comment type="caution">
    <text evidence="4">The sequence shown here is derived from an EMBL/GenBank/DDBJ whole genome shotgun (WGS) entry which is preliminary data.</text>
</comment>
<dbReference type="InterPro" id="IPR005024">
    <property type="entry name" value="Snf7_fam"/>
</dbReference>